<dbReference type="Pfam" id="PF02371">
    <property type="entry name" value="Transposase_20"/>
    <property type="match status" value="1"/>
</dbReference>
<reference evidence="2 3" key="2">
    <citation type="journal article" date="2022" name="Mar. Drugs">
        <title>Bioassay-Guided Fractionation Leads to the Detection of Cholic Acid Generated by the Rare Thalassomonas sp.</title>
        <authorList>
            <person name="Pheiffer F."/>
            <person name="Schneider Y.K."/>
            <person name="Hansen E.H."/>
            <person name="Andersen J.H."/>
            <person name="Isaksson J."/>
            <person name="Busche T."/>
            <person name="R C."/>
            <person name="Kalinowski J."/>
            <person name="Zyl L.V."/>
            <person name="Trindade M."/>
        </authorList>
    </citation>
    <scope>NUCLEOTIDE SEQUENCE [LARGE SCALE GENOMIC DNA]</scope>
    <source>
        <strain evidence="2 3">A5K-106</strain>
    </source>
</reference>
<gene>
    <name evidence="2" type="ORF">SG35_016255</name>
</gene>
<reference evidence="2 3" key="1">
    <citation type="journal article" date="2015" name="Genome Announc.">
        <title>Draft Genome Sequences of Marine Isolates of Thalassomonas viridans and Thalassomonas actiniarum.</title>
        <authorList>
            <person name="Olonade I."/>
            <person name="van Zyl L.J."/>
            <person name="Trindade M."/>
        </authorList>
    </citation>
    <scope>NUCLEOTIDE SEQUENCE [LARGE SCALE GENOMIC DNA]</scope>
    <source>
        <strain evidence="2 3">A5K-106</strain>
    </source>
</reference>
<evidence type="ECO:0000259" key="1">
    <source>
        <dbReference type="Pfam" id="PF02371"/>
    </source>
</evidence>
<evidence type="ECO:0000313" key="3">
    <source>
        <dbReference type="Proteomes" id="UP000032568"/>
    </source>
</evidence>
<proteinExistence type="predicted"/>
<organism evidence="2 3">
    <name type="scientific">Thalassomonas actiniarum</name>
    <dbReference type="NCBI Taxonomy" id="485447"/>
    <lineage>
        <taxon>Bacteria</taxon>
        <taxon>Pseudomonadati</taxon>
        <taxon>Pseudomonadota</taxon>
        <taxon>Gammaproteobacteria</taxon>
        <taxon>Alteromonadales</taxon>
        <taxon>Colwelliaceae</taxon>
        <taxon>Thalassomonas</taxon>
    </lineage>
</organism>
<dbReference type="GO" id="GO:0004803">
    <property type="term" value="F:transposase activity"/>
    <property type="evidence" value="ECO:0007669"/>
    <property type="project" value="InterPro"/>
</dbReference>
<dbReference type="GO" id="GO:0003677">
    <property type="term" value="F:DNA binding"/>
    <property type="evidence" value="ECO:0007669"/>
    <property type="project" value="InterPro"/>
</dbReference>
<dbReference type="InterPro" id="IPR003346">
    <property type="entry name" value="Transposase_20"/>
</dbReference>
<dbReference type="AlphaFoldDB" id="A0AAE9YP13"/>
<name>A0AAE9YP13_9GAMM</name>
<dbReference type="GO" id="GO:0006313">
    <property type="term" value="P:DNA transposition"/>
    <property type="evidence" value="ECO:0007669"/>
    <property type="project" value="InterPro"/>
</dbReference>
<protein>
    <submittedName>
        <fullName evidence="2">IS110 family transposase</fullName>
    </submittedName>
</protein>
<sequence>MIAEPGDLKRFEHPRKLMTYLGLVPNKHTSSDKQRLSAVTECGNGRARRLLVGGVHGYKYKANVSTEYCRVY</sequence>
<dbReference type="KEGG" id="tact:SG35_016255"/>
<keyword evidence="3" id="KW-1185">Reference proteome</keyword>
<dbReference type="EMBL" id="CP059735">
    <property type="protein sequence ID" value="WDD96911.1"/>
    <property type="molecule type" value="Genomic_DNA"/>
</dbReference>
<dbReference type="Proteomes" id="UP000032568">
    <property type="component" value="Chromosome"/>
</dbReference>
<evidence type="ECO:0000313" key="2">
    <source>
        <dbReference type="EMBL" id="WDD96911.1"/>
    </source>
</evidence>
<accession>A0AAE9YP13</accession>
<feature type="domain" description="Transposase IS116/IS110/IS902 C-terminal" evidence="1">
    <location>
        <begin position="1"/>
        <end position="54"/>
    </location>
</feature>